<evidence type="ECO:0000313" key="15">
    <source>
        <dbReference type="EMBL" id="OJG90179.1"/>
    </source>
</evidence>
<evidence type="ECO:0000256" key="9">
    <source>
        <dbReference type="ARBA" id="ARBA00022989"/>
    </source>
</evidence>
<name>A0A0S3K801_9ENTE</name>
<keyword evidence="11 12" id="KW-0472">Membrane</keyword>
<evidence type="ECO:0000313" key="16">
    <source>
        <dbReference type="Proteomes" id="UP000065511"/>
    </source>
</evidence>
<keyword evidence="7 12" id="KW-0812">Transmembrane</keyword>
<dbReference type="Pfam" id="PF00892">
    <property type="entry name" value="EamA"/>
    <property type="match status" value="1"/>
</dbReference>
<reference evidence="15 17" key="1">
    <citation type="submission" date="2014-12" db="EMBL/GenBank/DDBJ databases">
        <title>Draft genome sequences of 29 type strains of Enterococci.</title>
        <authorList>
            <person name="Zhong Z."/>
            <person name="Sun Z."/>
            <person name="Liu W."/>
            <person name="Zhang W."/>
            <person name="Zhang H."/>
        </authorList>
    </citation>
    <scope>NUCLEOTIDE SEQUENCE [LARGE SCALE GENOMIC DNA]</scope>
    <source>
        <strain evidence="15 17">DSM 22801</strain>
    </source>
</reference>
<dbReference type="Proteomes" id="UP000065511">
    <property type="component" value="Chromosome"/>
</dbReference>
<keyword evidence="16" id="KW-1185">Reference proteome</keyword>
<evidence type="ECO:0000256" key="11">
    <source>
        <dbReference type="ARBA" id="ARBA00023136"/>
    </source>
</evidence>
<evidence type="ECO:0000256" key="12">
    <source>
        <dbReference type="SAM" id="Phobius"/>
    </source>
</evidence>
<dbReference type="PANTHER" id="PTHR30561">
    <property type="entry name" value="SMR FAMILY PROTON-DEPENDENT DRUG EFFLUX TRANSPORTER SUGE"/>
    <property type="match status" value="1"/>
</dbReference>
<accession>A0A0S3K801</accession>
<evidence type="ECO:0000256" key="7">
    <source>
        <dbReference type="ARBA" id="ARBA00022692"/>
    </source>
</evidence>
<keyword evidence="3" id="KW-1003">Cell membrane</keyword>
<proteinExistence type="inferred from homology"/>
<sequence length="122" mass="12943">MDAKNKQQKLSLGILLILIAAVLSSLGQLAWKFGADGTGSYAIILYAVGFIAAGAGMFFMMAAFRYGEVSILQPMMSLGFALSIVLGALFLNENITWYKLLGTGFIIAGSILLGIEGNEETV</sequence>
<dbReference type="GO" id="GO:0005886">
    <property type="term" value="C:plasma membrane"/>
    <property type="evidence" value="ECO:0007669"/>
    <property type="project" value="UniProtKB-SubCell"/>
</dbReference>
<gene>
    <name evidence="14" type="ORF">ATZ33_03400</name>
    <name evidence="15" type="ORF">RV15_GL001443</name>
</gene>
<evidence type="ECO:0000256" key="2">
    <source>
        <dbReference type="ARBA" id="ARBA00007362"/>
    </source>
</evidence>
<dbReference type="InterPro" id="IPR037185">
    <property type="entry name" value="EmrE-like"/>
</dbReference>
<reference evidence="14 16" key="2">
    <citation type="submission" date="2015-12" db="EMBL/GenBank/DDBJ databases">
        <authorList>
            <person name="Lauer A."/>
            <person name="Humrighouse B."/>
            <person name="Loparev V."/>
            <person name="Shewmaker P.L."/>
            <person name="Whitney A.M."/>
            <person name="McLaughlin R.W."/>
        </authorList>
    </citation>
    <scope>NUCLEOTIDE SEQUENCE [LARGE SCALE GENOMIC DNA]</scope>
    <source>
        <strain evidence="14 16">LMG 23085</strain>
    </source>
</reference>
<evidence type="ECO:0000313" key="17">
    <source>
        <dbReference type="Proteomes" id="UP000183039"/>
    </source>
</evidence>
<evidence type="ECO:0000256" key="5">
    <source>
        <dbReference type="ARBA" id="ARBA00022519"/>
    </source>
</evidence>
<keyword evidence="5" id="KW-0997">Cell inner membrane</keyword>
<keyword evidence="8" id="KW-0448">Lipopolysaccharide biosynthesis</keyword>
<evidence type="ECO:0000256" key="4">
    <source>
        <dbReference type="ARBA" id="ARBA00022516"/>
    </source>
</evidence>
<evidence type="ECO:0000256" key="6">
    <source>
        <dbReference type="ARBA" id="ARBA00022556"/>
    </source>
</evidence>
<dbReference type="PANTHER" id="PTHR30561:SF9">
    <property type="entry name" value="4-AMINO-4-DEOXY-L-ARABINOSE-PHOSPHOUNDECAPRENOL FLIPPASE SUBUNIT ARNF-RELATED"/>
    <property type="match status" value="1"/>
</dbReference>
<dbReference type="InterPro" id="IPR000390">
    <property type="entry name" value="Small_drug/metabolite_transptr"/>
</dbReference>
<dbReference type="Gene3D" id="1.10.3730.20">
    <property type="match status" value="1"/>
</dbReference>
<organism evidence="15 17">
    <name type="scientific">Enterococcus silesiacus</name>
    <dbReference type="NCBI Taxonomy" id="332949"/>
    <lineage>
        <taxon>Bacteria</taxon>
        <taxon>Bacillati</taxon>
        <taxon>Bacillota</taxon>
        <taxon>Bacilli</taxon>
        <taxon>Lactobacillales</taxon>
        <taxon>Enterococcaceae</taxon>
        <taxon>Enterococcus</taxon>
    </lineage>
</organism>
<evidence type="ECO:0000256" key="3">
    <source>
        <dbReference type="ARBA" id="ARBA00022475"/>
    </source>
</evidence>
<comment type="subcellular location">
    <subcellularLocation>
        <location evidence="1">Cell membrane</location>
        <topology evidence="1">Multi-pass membrane protein</topology>
    </subcellularLocation>
</comment>
<feature type="transmembrane region" description="Helical" evidence="12">
    <location>
        <begin position="71"/>
        <end position="91"/>
    </location>
</feature>
<protein>
    <recommendedName>
        <fullName evidence="13">EamA domain-containing protein</fullName>
    </recommendedName>
</protein>
<evidence type="ECO:0000256" key="10">
    <source>
        <dbReference type="ARBA" id="ARBA00023098"/>
    </source>
</evidence>
<dbReference type="RefSeq" id="WP_071878468.1">
    <property type="nucleotide sequence ID" value="NZ_JXLC01000020.1"/>
</dbReference>
<feature type="transmembrane region" description="Helical" evidence="12">
    <location>
        <begin position="97"/>
        <end position="115"/>
    </location>
</feature>
<feature type="transmembrane region" description="Helical" evidence="12">
    <location>
        <begin position="43"/>
        <end position="64"/>
    </location>
</feature>
<keyword evidence="10" id="KW-0443">Lipid metabolism</keyword>
<evidence type="ECO:0000256" key="8">
    <source>
        <dbReference type="ARBA" id="ARBA00022985"/>
    </source>
</evidence>
<dbReference type="InterPro" id="IPR000620">
    <property type="entry name" value="EamA_dom"/>
</dbReference>
<dbReference type="AlphaFoldDB" id="A0A0S3K801"/>
<dbReference type="OrthoDB" id="3732386at2"/>
<feature type="domain" description="EamA" evidence="13">
    <location>
        <begin position="16"/>
        <end position="113"/>
    </location>
</feature>
<evidence type="ECO:0000259" key="13">
    <source>
        <dbReference type="Pfam" id="PF00892"/>
    </source>
</evidence>
<feature type="transmembrane region" description="Helical" evidence="12">
    <location>
        <begin position="12"/>
        <end position="31"/>
    </location>
</feature>
<dbReference type="Proteomes" id="UP000183039">
    <property type="component" value="Unassembled WGS sequence"/>
</dbReference>
<dbReference type="GO" id="GO:0022857">
    <property type="term" value="F:transmembrane transporter activity"/>
    <property type="evidence" value="ECO:0007669"/>
    <property type="project" value="InterPro"/>
</dbReference>
<dbReference type="KEGG" id="ess:ATZ33_03400"/>
<keyword evidence="6" id="KW-0441">Lipid A biosynthesis</keyword>
<comment type="similarity">
    <text evidence="2">Belongs to the EamA transporter family.</text>
</comment>
<dbReference type="GO" id="GO:0009103">
    <property type="term" value="P:lipopolysaccharide biosynthetic process"/>
    <property type="evidence" value="ECO:0007669"/>
    <property type="project" value="UniProtKB-KW"/>
</dbReference>
<evidence type="ECO:0000256" key="1">
    <source>
        <dbReference type="ARBA" id="ARBA00004651"/>
    </source>
</evidence>
<evidence type="ECO:0000313" key="14">
    <source>
        <dbReference type="EMBL" id="ALS00449.1"/>
    </source>
</evidence>
<dbReference type="EMBL" id="CP013614">
    <property type="protein sequence ID" value="ALS00449.1"/>
    <property type="molecule type" value="Genomic_DNA"/>
</dbReference>
<dbReference type="SUPFAM" id="SSF103481">
    <property type="entry name" value="Multidrug resistance efflux transporter EmrE"/>
    <property type="match status" value="1"/>
</dbReference>
<keyword evidence="9 12" id="KW-1133">Transmembrane helix</keyword>
<dbReference type="EMBL" id="JXLC01000020">
    <property type="protein sequence ID" value="OJG90179.1"/>
    <property type="molecule type" value="Genomic_DNA"/>
</dbReference>
<keyword evidence="4" id="KW-0444">Lipid biosynthesis</keyword>